<gene>
    <name evidence="1" type="ORF">ASZ90_008057</name>
</gene>
<dbReference type="AlphaFoldDB" id="A0A0W8FNH0"/>
<evidence type="ECO:0000313" key="1">
    <source>
        <dbReference type="EMBL" id="KUG22174.1"/>
    </source>
</evidence>
<accession>A0A0W8FNH0</accession>
<reference evidence="1" key="1">
    <citation type="journal article" date="2015" name="Proc. Natl. Acad. Sci. U.S.A.">
        <title>Networks of energetic and metabolic interactions define dynamics in microbial communities.</title>
        <authorList>
            <person name="Embree M."/>
            <person name="Liu J.K."/>
            <person name="Al-Bassam M.M."/>
            <person name="Zengler K."/>
        </authorList>
    </citation>
    <scope>NUCLEOTIDE SEQUENCE</scope>
</reference>
<sequence>MTIERFAVHPLGTKKESGLIVSNPREFYYKEDKDFTCYYTLQILVAETQDGKVMINVNAVDTGYRYKGYGLPEDTVKRYMSDIIADHIDKFFGQIDLLLGKAEHYKKDKPFF</sequence>
<comment type="caution">
    <text evidence="1">The sequence shown here is derived from an EMBL/GenBank/DDBJ whole genome shotgun (WGS) entry which is preliminary data.</text>
</comment>
<proteinExistence type="predicted"/>
<organism evidence="1">
    <name type="scientific">hydrocarbon metagenome</name>
    <dbReference type="NCBI Taxonomy" id="938273"/>
    <lineage>
        <taxon>unclassified sequences</taxon>
        <taxon>metagenomes</taxon>
        <taxon>ecological metagenomes</taxon>
    </lineage>
</organism>
<protein>
    <submittedName>
        <fullName evidence="1">Uncharacterized protein</fullName>
    </submittedName>
</protein>
<dbReference type="EMBL" id="LNQE01000982">
    <property type="protein sequence ID" value="KUG22174.1"/>
    <property type="molecule type" value="Genomic_DNA"/>
</dbReference>
<name>A0A0W8FNH0_9ZZZZ</name>